<evidence type="ECO:0000256" key="1">
    <source>
        <dbReference type="ARBA" id="ARBA00006479"/>
    </source>
</evidence>
<dbReference type="InterPro" id="IPR000600">
    <property type="entry name" value="ROK"/>
</dbReference>
<gene>
    <name evidence="2" type="ORF">FJU08_17830</name>
</gene>
<proteinExistence type="inferred from homology"/>
<evidence type="ECO:0000313" key="3">
    <source>
        <dbReference type="Proteomes" id="UP000318801"/>
    </source>
</evidence>
<dbReference type="Pfam" id="PF00480">
    <property type="entry name" value="ROK"/>
    <property type="match status" value="1"/>
</dbReference>
<keyword evidence="3" id="KW-1185">Reference proteome</keyword>
<comment type="caution">
    <text evidence="2">The sequence shown here is derived from an EMBL/GenBank/DDBJ whole genome shotgun (WGS) entry which is preliminary data.</text>
</comment>
<dbReference type="InterPro" id="IPR036388">
    <property type="entry name" value="WH-like_DNA-bd_sf"/>
</dbReference>
<dbReference type="PANTHER" id="PTHR18964:SF149">
    <property type="entry name" value="BIFUNCTIONAL UDP-N-ACETYLGLUCOSAMINE 2-EPIMERASE_N-ACETYLMANNOSAMINE KINASE"/>
    <property type="match status" value="1"/>
</dbReference>
<protein>
    <submittedName>
        <fullName evidence="2">ROK family transcriptional regulator</fullName>
    </submittedName>
</protein>
<dbReference type="CDD" id="cd23763">
    <property type="entry name" value="ASKHA_ATPase_ROK"/>
    <property type="match status" value="1"/>
</dbReference>
<accession>A0A506U4X8</accession>
<organism evidence="2 3">
    <name type="scientific">Martelella alba</name>
    <dbReference type="NCBI Taxonomy" id="2590451"/>
    <lineage>
        <taxon>Bacteria</taxon>
        <taxon>Pseudomonadati</taxon>
        <taxon>Pseudomonadota</taxon>
        <taxon>Alphaproteobacteria</taxon>
        <taxon>Hyphomicrobiales</taxon>
        <taxon>Aurantimonadaceae</taxon>
        <taxon>Martelella</taxon>
    </lineage>
</organism>
<dbReference type="Gene3D" id="3.30.420.40">
    <property type="match status" value="2"/>
</dbReference>
<dbReference type="SUPFAM" id="SSF46785">
    <property type="entry name" value="Winged helix' DNA-binding domain"/>
    <property type="match status" value="1"/>
</dbReference>
<dbReference type="OrthoDB" id="49685at2"/>
<dbReference type="SUPFAM" id="SSF53067">
    <property type="entry name" value="Actin-like ATPase domain"/>
    <property type="match status" value="1"/>
</dbReference>
<dbReference type="EMBL" id="VHLG01000013">
    <property type="protein sequence ID" value="TPW28241.1"/>
    <property type="molecule type" value="Genomic_DNA"/>
</dbReference>
<dbReference type="InterPro" id="IPR043129">
    <property type="entry name" value="ATPase_NBD"/>
</dbReference>
<reference evidence="2 3" key="1">
    <citation type="submission" date="2019-06" db="EMBL/GenBank/DDBJ databases">
        <authorList>
            <person name="Li M."/>
        </authorList>
    </citation>
    <scope>NUCLEOTIDE SEQUENCE [LARGE SCALE GENOMIC DNA]</scope>
    <source>
        <strain evidence="2 3">BGMRC2036</strain>
    </source>
</reference>
<evidence type="ECO:0000313" key="2">
    <source>
        <dbReference type="EMBL" id="TPW28241.1"/>
    </source>
</evidence>
<dbReference type="InterPro" id="IPR036390">
    <property type="entry name" value="WH_DNA-bd_sf"/>
</dbReference>
<name>A0A506U4X8_9HYPH</name>
<dbReference type="Proteomes" id="UP000318801">
    <property type="component" value="Unassembled WGS sequence"/>
</dbReference>
<dbReference type="PANTHER" id="PTHR18964">
    <property type="entry name" value="ROK (REPRESSOR, ORF, KINASE) FAMILY"/>
    <property type="match status" value="1"/>
</dbReference>
<sequence length="425" mass="46346">MMPTIPATLPSPCTAGPKHWNKTIMNAADKEDRLLSTPIRGSNQTTVRGFNERLVLHLIRQYGALTKAEATRATGLSPNAVSVIFNALEADELLLRQAPIRGRVGQPSVPMCLNPDARHYVGLKVGRRSFDMVVANFTGVAVARRSRRHNYPTPEGLIDFVKTNLTPLLRSAHKKRDEIFGFSVAMPSEIWHWRDVFDAPREEMGNWRSFDIVAALQGLVAGPVTCENDGTAACRCELIFGPQTHKQDFIYFFAGTFIGGGIVLNGSVFTGRNGNSGGFGPLRIPDEPGGHRLIDHASLAVLERQIAASGGNPDALYVEDPDWQQFEPLVSDWIARAGRSLGHAIVSTLAVIDFEAVIIDGAFPDAIRNRLVDEVIEQMGRLDLQGVSRPEIGAGHFGAVARALGAAAYCISTDCMIDQNTLQRK</sequence>
<comment type="similarity">
    <text evidence="1">Belongs to the ROK (NagC/XylR) family.</text>
</comment>
<dbReference type="Gene3D" id="1.10.10.10">
    <property type="entry name" value="Winged helix-like DNA-binding domain superfamily/Winged helix DNA-binding domain"/>
    <property type="match status" value="1"/>
</dbReference>
<dbReference type="AlphaFoldDB" id="A0A506U4X8"/>